<keyword evidence="4" id="KW-1185">Reference proteome</keyword>
<feature type="transmembrane region" description="Helical" evidence="2">
    <location>
        <begin position="58"/>
        <end position="84"/>
    </location>
</feature>
<gene>
    <name evidence="3" type="ORF">HRG_04107</name>
</gene>
<dbReference type="RefSeq" id="XP_044723604.1">
    <property type="nucleotide sequence ID" value="XM_044862578.1"/>
</dbReference>
<dbReference type="Proteomes" id="UP000824596">
    <property type="component" value="Unassembled WGS sequence"/>
</dbReference>
<feature type="region of interest" description="Disordered" evidence="1">
    <location>
        <begin position="1"/>
        <end position="21"/>
    </location>
</feature>
<keyword evidence="2" id="KW-1133">Transmembrane helix</keyword>
<evidence type="ECO:0000313" key="4">
    <source>
        <dbReference type="Proteomes" id="UP000824596"/>
    </source>
</evidence>
<organism evidence="3 4">
    <name type="scientific">Hirsutella rhossiliensis</name>
    <dbReference type="NCBI Taxonomy" id="111463"/>
    <lineage>
        <taxon>Eukaryota</taxon>
        <taxon>Fungi</taxon>
        <taxon>Dikarya</taxon>
        <taxon>Ascomycota</taxon>
        <taxon>Pezizomycotina</taxon>
        <taxon>Sordariomycetes</taxon>
        <taxon>Hypocreomycetidae</taxon>
        <taxon>Hypocreales</taxon>
        <taxon>Ophiocordycipitaceae</taxon>
        <taxon>Hirsutella</taxon>
    </lineage>
</organism>
<proteinExistence type="predicted"/>
<comment type="caution">
    <text evidence="3">The sequence shown here is derived from an EMBL/GenBank/DDBJ whole genome shotgun (WGS) entry which is preliminary data.</text>
</comment>
<dbReference type="GeneID" id="68353236"/>
<dbReference type="AlphaFoldDB" id="A0A9P8SKP3"/>
<keyword evidence="2" id="KW-0472">Membrane</keyword>
<accession>A0A9P8SKP3</accession>
<evidence type="ECO:0000256" key="1">
    <source>
        <dbReference type="SAM" id="MobiDB-lite"/>
    </source>
</evidence>
<protein>
    <submittedName>
        <fullName evidence="3">Chitin synthase domain-containing protein</fullName>
    </submittedName>
</protein>
<evidence type="ECO:0000256" key="2">
    <source>
        <dbReference type="SAM" id="Phobius"/>
    </source>
</evidence>
<reference evidence="3" key="1">
    <citation type="submission" date="2021-09" db="EMBL/GenBank/DDBJ databases">
        <title>A high-quality genome of the endoparasitic fungus Hirsutella rhossiliensis with a comparison of Hirsutella genomes reveals transposable elements contributing to genome size variation.</title>
        <authorList>
            <person name="Lin R."/>
            <person name="Jiao Y."/>
            <person name="Sun X."/>
            <person name="Ling J."/>
            <person name="Xie B."/>
            <person name="Cheng X."/>
        </authorList>
    </citation>
    <scope>NUCLEOTIDE SEQUENCE</scope>
    <source>
        <strain evidence="3">HR02</strain>
    </source>
</reference>
<dbReference type="OrthoDB" id="10436961at2759"/>
<sequence length="116" mass="12823">MTKGAYLADSSSTPRILDASSSSSEVQASCHVDERLHPSSVYSFLIVLWLPRNNLERFQYMVGFVLHLFTSPFMNIIVLVYSLIKSDDISWGKTREVVAGGDDDRDGDALGGRGTH</sequence>
<dbReference type="EMBL" id="JAIZPD010000003">
    <property type="protein sequence ID" value="KAH0966091.1"/>
    <property type="molecule type" value="Genomic_DNA"/>
</dbReference>
<keyword evidence="2" id="KW-0812">Transmembrane</keyword>
<evidence type="ECO:0000313" key="3">
    <source>
        <dbReference type="EMBL" id="KAH0966091.1"/>
    </source>
</evidence>
<name>A0A9P8SKP3_9HYPO</name>